<reference evidence="2" key="1">
    <citation type="journal article" date="2023" name="Mol. Phylogenet. Evol.">
        <title>Genome-scale phylogeny and comparative genomics of the fungal order Sordariales.</title>
        <authorList>
            <person name="Hensen N."/>
            <person name="Bonometti L."/>
            <person name="Westerberg I."/>
            <person name="Brannstrom I.O."/>
            <person name="Guillou S."/>
            <person name="Cros-Aarteil S."/>
            <person name="Calhoun S."/>
            <person name="Haridas S."/>
            <person name="Kuo A."/>
            <person name="Mondo S."/>
            <person name="Pangilinan J."/>
            <person name="Riley R."/>
            <person name="LaButti K."/>
            <person name="Andreopoulos B."/>
            <person name="Lipzen A."/>
            <person name="Chen C."/>
            <person name="Yan M."/>
            <person name="Daum C."/>
            <person name="Ng V."/>
            <person name="Clum A."/>
            <person name="Steindorff A."/>
            <person name="Ohm R.A."/>
            <person name="Martin F."/>
            <person name="Silar P."/>
            <person name="Natvig D.O."/>
            <person name="Lalanne C."/>
            <person name="Gautier V."/>
            <person name="Ament-Velasquez S.L."/>
            <person name="Kruys A."/>
            <person name="Hutchinson M.I."/>
            <person name="Powell A.J."/>
            <person name="Barry K."/>
            <person name="Miller A.N."/>
            <person name="Grigoriev I.V."/>
            <person name="Debuchy R."/>
            <person name="Gladieux P."/>
            <person name="Hiltunen Thoren M."/>
            <person name="Johannesson H."/>
        </authorList>
    </citation>
    <scope>NUCLEOTIDE SEQUENCE</scope>
    <source>
        <strain evidence="2">CBS 232.78</strain>
    </source>
</reference>
<dbReference type="InterPro" id="IPR011989">
    <property type="entry name" value="ARM-like"/>
</dbReference>
<comment type="caution">
    <text evidence="2">The sequence shown here is derived from an EMBL/GenBank/DDBJ whole genome shotgun (WGS) entry which is preliminary data.</text>
</comment>
<evidence type="ECO:0000313" key="3">
    <source>
        <dbReference type="Proteomes" id="UP001285441"/>
    </source>
</evidence>
<organism evidence="2 3">
    <name type="scientific">Podospora didyma</name>
    <dbReference type="NCBI Taxonomy" id="330526"/>
    <lineage>
        <taxon>Eukaryota</taxon>
        <taxon>Fungi</taxon>
        <taxon>Dikarya</taxon>
        <taxon>Ascomycota</taxon>
        <taxon>Pezizomycotina</taxon>
        <taxon>Sordariomycetes</taxon>
        <taxon>Sordariomycetidae</taxon>
        <taxon>Sordariales</taxon>
        <taxon>Podosporaceae</taxon>
        <taxon>Podospora</taxon>
    </lineage>
</organism>
<reference evidence="2" key="2">
    <citation type="submission" date="2023-06" db="EMBL/GenBank/DDBJ databases">
        <authorList>
            <consortium name="Lawrence Berkeley National Laboratory"/>
            <person name="Haridas S."/>
            <person name="Hensen N."/>
            <person name="Bonometti L."/>
            <person name="Westerberg I."/>
            <person name="Brannstrom I.O."/>
            <person name="Guillou S."/>
            <person name="Cros-Aarteil S."/>
            <person name="Calhoun S."/>
            <person name="Kuo A."/>
            <person name="Mondo S."/>
            <person name="Pangilinan J."/>
            <person name="Riley R."/>
            <person name="LaButti K."/>
            <person name="Andreopoulos B."/>
            <person name="Lipzen A."/>
            <person name="Chen C."/>
            <person name="Yanf M."/>
            <person name="Daum C."/>
            <person name="Ng V."/>
            <person name="Clum A."/>
            <person name="Steindorff A."/>
            <person name="Ohm R."/>
            <person name="Martin F."/>
            <person name="Silar P."/>
            <person name="Natvig D."/>
            <person name="Lalanne C."/>
            <person name="Gautier V."/>
            <person name="Ament-velasquez S.L."/>
            <person name="Kruys A."/>
            <person name="Hutchinson M.I."/>
            <person name="Powell A.J."/>
            <person name="Barry K."/>
            <person name="Miller A.N."/>
            <person name="Grigoriev I.V."/>
            <person name="Debuchy R."/>
            <person name="Gladieux P."/>
            <person name="Thoren M.H."/>
            <person name="Johannesson H."/>
        </authorList>
    </citation>
    <scope>NUCLEOTIDE SEQUENCE</scope>
    <source>
        <strain evidence="2">CBS 232.78</strain>
    </source>
</reference>
<sequence length="467" mass="50926">MIFLHSLSFSSHSRYSKMCGIQLRSLPLSLVALMSVILLGGVTGASAAHEPAPSPSANDVELICHTDNPAECYPKVFQPTDEFQIVKSDQDLPSGLHVRLNVYTGLKEAKINVPDEEVDSTLAGLPVDTSMVVIEQPEEDDGKQKLKIPANAPAYDPAGNIKAPAKDGGSSSGAFSESLAVLKKGLNIDEALDMLEDISHDIYYGLKIAEDFDTVKKLFCIANTGAIFREGGADNEATYRRARLAALTIVSAVQNNPKALAEIEKYWTQKTGGLRTIRCPDATEDLSRAVFRLASPHDFRLSDPALVKARASAISGLLKSPVIRREFLATDGMGLLMQVLAQLGGEVPKPEFEPAQRQVALLILDNFLDEEMGAAVGEWPTGEQSRDEDCAQWSKQTFPKSNGIQLADTGLTRVCWDWHVKQLAQHHKGKSGHWSAELRDKLLEQRKANNGGGGSGWKDWARDKLEL</sequence>
<evidence type="ECO:0000313" key="2">
    <source>
        <dbReference type="EMBL" id="KAK3372554.1"/>
    </source>
</evidence>
<evidence type="ECO:0000256" key="1">
    <source>
        <dbReference type="SAM" id="MobiDB-lite"/>
    </source>
</evidence>
<name>A0AAE0N7R7_9PEZI</name>
<accession>A0AAE0N7R7</accession>
<dbReference type="Proteomes" id="UP001285441">
    <property type="component" value="Unassembled WGS sequence"/>
</dbReference>
<keyword evidence="3" id="KW-1185">Reference proteome</keyword>
<feature type="region of interest" description="Disordered" evidence="1">
    <location>
        <begin position="446"/>
        <end position="467"/>
    </location>
</feature>
<dbReference type="AlphaFoldDB" id="A0AAE0N7R7"/>
<dbReference type="Gene3D" id="1.25.10.10">
    <property type="entry name" value="Leucine-rich Repeat Variant"/>
    <property type="match status" value="1"/>
</dbReference>
<dbReference type="EMBL" id="JAULSW010000008">
    <property type="protein sequence ID" value="KAK3372554.1"/>
    <property type="molecule type" value="Genomic_DNA"/>
</dbReference>
<evidence type="ECO:0008006" key="4">
    <source>
        <dbReference type="Google" id="ProtNLM"/>
    </source>
</evidence>
<protein>
    <recommendedName>
        <fullName evidence="4">Nucleotide exchange factor SIL1</fullName>
    </recommendedName>
</protein>
<proteinExistence type="predicted"/>
<gene>
    <name evidence="2" type="ORF">B0H63DRAFT_485220</name>
</gene>